<dbReference type="PANTHER" id="PTHR34116:SF9">
    <property type="entry name" value="OS08G0346600 PROTEIN"/>
    <property type="match status" value="1"/>
</dbReference>
<organism evidence="2">
    <name type="scientific">Oryza glumipatula</name>
    <dbReference type="NCBI Taxonomy" id="40148"/>
    <lineage>
        <taxon>Eukaryota</taxon>
        <taxon>Viridiplantae</taxon>
        <taxon>Streptophyta</taxon>
        <taxon>Embryophyta</taxon>
        <taxon>Tracheophyta</taxon>
        <taxon>Spermatophyta</taxon>
        <taxon>Magnoliopsida</taxon>
        <taxon>Liliopsida</taxon>
        <taxon>Poales</taxon>
        <taxon>Poaceae</taxon>
        <taxon>BOP clade</taxon>
        <taxon>Oryzoideae</taxon>
        <taxon>Oryzeae</taxon>
        <taxon>Oryzinae</taxon>
        <taxon>Oryza</taxon>
    </lineage>
</organism>
<reference evidence="2" key="1">
    <citation type="submission" date="2015-04" db="UniProtKB">
        <authorList>
            <consortium name="EnsemblPlants"/>
        </authorList>
    </citation>
    <scope>IDENTIFICATION</scope>
</reference>
<keyword evidence="1" id="KW-0812">Transmembrane</keyword>
<dbReference type="AlphaFoldDB" id="A0A0E0AUE1"/>
<keyword evidence="1" id="KW-0472">Membrane</keyword>
<evidence type="ECO:0000313" key="3">
    <source>
        <dbReference type="Proteomes" id="UP000026961"/>
    </source>
</evidence>
<feature type="transmembrane region" description="Helical" evidence="1">
    <location>
        <begin position="227"/>
        <end position="248"/>
    </location>
</feature>
<keyword evidence="3" id="KW-1185">Reference proteome</keyword>
<feature type="transmembrane region" description="Helical" evidence="1">
    <location>
        <begin position="260"/>
        <end position="283"/>
    </location>
</feature>
<feature type="transmembrane region" description="Helical" evidence="1">
    <location>
        <begin position="190"/>
        <end position="215"/>
    </location>
</feature>
<protein>
    <recommendedName>
        <fullName evidence="4">G-protein coupled receptors family 1 profile domain-containing protein</fullName>
    </recommendedName>
</protein>
<feature type="transmembrane region" description="Helical" evidence="1">
    <location>
        <begin position="110"/>
        <end position="132"/>
    </location>
</feature>
<proteinExistence type="predicted"/>
<dbReference type="HOGENOM" id="CLU_077533_0_0_1"/>
<accession>A0A0E0AUE1</accession>
<feature type="transmembrane region" description="Helical" evidence="1">
    <location>
        <begin position="28"/>
        <end position="52"/>
    </location>
</feature>
<evidence type="ECO:0008006" key="4">
    <source>
        <dbReference type="Google" id="ProtNLM"/>
    </source>
</evidence>
<sequence>MQASVAVSEALEAGKLSAAPRDGAADFAVAWLAVVVVSLAVAATCVVVSFDAHARQPGRLRRMLDLGPSVRGARLLLAIFAGLLAAAEVLRLPFFSRAVVSPPRHVVPCLAYPLVAHGVAEPCFLAAVLLLLRASTGGARLPAAALAVPFACLPFLSAHVAVLVLPAAVAPYPGQLAHAADVDARCAYPAYAAALLVALAALYAPLLLSACWTVAAVAINRRMRARAYALAALVVVPLPVQVVALALSSVWETPRRTSPVAAFLGFLAVGIAAAAALTILVLLPVYDALFLGDDEQLPVAVAAAGEEARELDR</sequence>
<dbReference type="Proteomes" id="UP000026961">
    <property type="component" value="Chromosome 8"/>
</dbReference>
<feature type="transmembrane region" description="Helical" evidence="1">
    <location>
        <begin position="73"/>
        <end position="90"/>
    </location>
</feature>
<reference evidence="2" key="2">
    <citation type="submission" date="2018-05" db="EMBL/GenBank/DDBJ databases">
        <title>OgluRS3 (Oryza glumaepatula Reference Sequence Version 3).</title>
        <authorList>
            <person name="Zhang J."/>
            <person name="Kudrna D."/>
            <person name="Lee S."/>
            <person name="Talag J."/>
            <person name="Welchert J."/>
            <person name="Wing R.A."/>
        </authorList>
    </citation>
    <scope>NUCLEOTIDE SEQUENCE [LARGE SCALE GENOMIC DNA]</scope>
</reference>
<evidence type="ECO:0000313" key="2">
    <source>
        <dbReference type="EnsemblPlants" id="OGLUM08G12620.1"/>
    </source>
</evidence>
<dbReference type="Gramene" id="OGLUM08G12620.1">
    <property type="protein sequence ID" value="OGLUM08G12620.1"/>
    <property type="gene ID" value="OGLUM08G12620"/>
</dbReference>
<feature type="transmembrane region" description="Helical" evidence="1">
    <location>
        <begin position="144"/>
        <end position="170"/>
    </location>
</feature>
<dbReference type="eggNOG" id="ENOG502R9CB">
    <property type="taxonomic scope" value="Eukaryota"/>
</dbReference>
<dbReference type="PANTHER" id="PTHR34116">
    <property type="entry name" value="PLASMINOGEN ACTIVATOR INHIBITOR"/>
    <property type="match status" value="1"/>
</dbReference>
<name>A0A0E0AUE1_9ORYZ</name>
<dbReference type="EnsemblPlants" id="OGLUM08G12620.1">
    <property type="protein sequence ID" value="OGLUM08G12620.1"/>
    <property type="gene ID" value="OGLUM08G12620"/>
</dbReference>
<evidence type="ECO:0000256" key="1">
    <source>
        <dbReference type="SAM" id="Phobius"/>
    </source>
</evidence>
<keyword evidence="1" id="KW-1133">Transmembrane helix</keyword>